<evidence type="ECO:0000259" key="2">
    <source>
        <dbReference type="Pfam" id="PF07859"/>
    </source>
</evidence>
<evidence type="ECO:0000313" key="4">
    <source>
        <dbReference type="Proteomes" id="UP000027920"/>
    </source>
</evidence>
<dbReference type="InterPro" id="IPR029058">
    <property type="entry name" value="AB_hydrolase_fold"/>
</dbReference>
<dbReference type="InterPro" id="IPR013094">
    <property type="entry name" value="AB_hydrolase_3"/>
</dbReference>
<keyword evidence="4" id="KW-1185">Reference proteome</keyword>
<evidence type="ECO:0000256" key="1">
    <source>
        <dbReference type="ARBA" id="ARBA00022801"/>
    </source>
</evidence>
<protein>
    <recommendedName>
        <fullName evidence="2">Alpha/beta hydrolase fold-3 domain-containing protein</fullName>
    </recommendedName>
</protein>
<feature type="domain" description="Alpha/beta hydrolase fold-3" evidence="2">
    <location>
        <begin position="94"/>
        <end position="314"/>
    </location>
</feature>
<name>A0A072PRF2_9EURO</name>
<accession>A0A072PRF2</accession>
<keyword evidence="1" id="KW-0378">Hydrolase</keyword>
<comment type="caution">
    <text evidence="3">The sequence shown here is derived from an EMBL/GenBank/DDBJ whole genome shotgun (WGS) entry which is preliminary data.</text>
</comment>
<dbReference type="OrthoDB" id="408631at2759"/>
<dbReference type="Proteomes" id="UP000027920">
    <property type="component" value="Unassembled WGS sequence"/>
</dbReference>
<dbReference type="SUPFAM" id="SSF53474">
    <property type="entry name" value="alpha/beta-Hydrolases"/>
    <property type="match status" value="1"/>
</dbReference>
<reference evidence="3 4" key="1">
    <citation type="submission" date="2013-03" db="EMBL/GenBank/DDBJ databases">
        <title>The Genome Sequence of Exophiala aquamarina CBS 119918.</title>
        <authorList>
            <consortium name="The Broad Institute Genomics Platform"/>
            <person name="Cuomo C."/>
            <person name="de Hoog S."/>
            <person name="Gorbushina A."/>
            <person name="Walker B."/>
            <person name="Young S.K."/>
            <person name="Zeng Q."/>
            <person name="Gargeya S."/>
            <person name="Fitzgerald M."/>
            <person name="Haas B."/>
            <person name="Abouelleil A."/>
            <person name="Allen A.W."/>
            <person name="Alvarado L."/>
            <person name="Arachchi H.M."/>
            <person name="Berlin A.M."/>
            <person name="Chapman S.B."/>
            <person name="Gainer-Dewar J."/>
            <person name="Goldberg J."/>
            <person name="Griggs A."/>
            <person name="Gujja S."/>
            <person name="Hansen M."/>
            <person name="Howarth C."/>
            <person name="Imamovic A."/>
            <person name="Ireland A."/>
            <person name="Larimer J."/>
            <person name="McCowan C."/>
            <person name="Murphy C."/>
            <person name="Pearson M."/>
            <person name="Poon T.W."/>
            <person name="Priest M."/>
            <person name="Roberts A."/>
            <person name="Saif S."/>
            <person name="Shea T."/>
            <person name="Sisk P."/>
            <person name="Sykes S."/>
            <person name="Wortman J."/>
            <person name="Nusbaum C."/>
            <person name="Birren B."/>
        </authorList>
    </citation>
    <scope>NUCLEOTIDE SEQUENCE [LARGE SCALE GENOMIC DNA]</scope>
    <source>
        <strain evidence="3 4">CBS 119918</strain>
    </source>
</reference>
<dbReference type="VEuPathDB" id="FungiDB:A1O9_00423"/>
<evidence type="ECO:0000313" key="3">
    <source>
        <dbReference type="EMBL" id="KEF62451.1"/>
    </source>
</evidence>
<dbReference type="AlphaFoldDB" id="A0A072PRF2"/>
<gene>
    <name evidence="3" type="ORF">A1O9_00423</name>
</gene>
<dbReference type="STRING" id="1182545.A0A072PRF2"/>
<dbReference type="HOGENOM" id="CLU_012494_6_3_1"/>
<sequence>MAPRSKQELDALAVIDPEIDAALKSGKLPIPSFDYSDRTNVISQLRALEASFPIPPAIEPVLETATKYTTRDNQELNLFVFQPAQSSNKPKPLIIFYHGGGGSLGFAYSAAPLARNLVLLHDAVVISPQYRLAPEHPFPTGPNDAWDAFAYIATNAATFSADLSVGFIVGGVSNGAALTSGIALRAQEDPALPRITGLLYSAPGFVGSADSVPAEYRDRYLSRTDPRCLTAPILSEDLKAVFNAVYGAPEDHPLYRAFNVQPFSKHAETAPKAYFQVCGMDILRDDAFVYANILEGLGVQTKVDVYPGTPHVFWAVFSWISQAQKWKEDTGKGVGWLLGRA</sequence>
<dbReference type="Gene3D" id="3.40.50.1820">
    <property type="entry name" value="alpha/beta hydrolase"/>
    <property type="match status" value="1"/>
</dbReference>
<organism evidence="3 4">
    <name type="scientific">Exophiala aquamarina CBS 119918</name>
    <dbReference type="NCBI Taxonomy" id="1182545"/>
    <lineage>
        <taxon>Eukaryota</taxon>
        <taxon>Fungi</taxon>
        <taxon>Dikarya</taxon>
        <taxon>Ascomycota</taxon>
        <taxon>Pezizomycotina</taxon>
        <taxon>Eurotiomycetes</taxon>
        <taxon>Chaetothyriomycetidae</taxon>
        <taxon>Chaetothyriales</taxon>
        <taxon>Herpotrichiellaceae</taxon>
        <taxon>Exophiala</taxon>
    </lineage>
</organism>
<dbReference type="PANTHER" id="PTHR48081">
    <property type="entry name" value="AB HYDROLASE SUPERFAMILY PROTEIN C4A8.06C"/>
    <property type="match status" value="1"/>
</dbReference>
<dbReference type="Pfam" id="PF07859">
    <property type="entry name" value="Abhydrolase_3"/>
    <property type="match status" value="1"/>
</dbReference>
<dbReference type="GO" id="GO:0016787">
    <property type="term" value="F:hydrolase activity"/>
    <property type="evidence" value="ECO:0007669"/>
    <property type="project" value="UniProtKB-KW"/>
</dbReference>
<dbReference type="RefSeq" id="XP_013265041.1">
    <property type="nucleotide sequence ID" value="XM_013409587.1"/>
</dbReference>
<dbReference type="EMBL" id="AMGV01000001">
    <property type="protein sequence ID" value="KEF62451.1"/>
    <property type="molecule type" value="Genomic_DNA"/>
</dbReference>
<dbReference type="InterPro" id="IPR050300">
    <property type="entry name" value="GDXG_lipolytic_enzyme"/>
</dbReference>
<proteinExistence type="predicted"/>
<dbReference type="GeneID" id="25275375"/>